<dbReference type="RefSeq" id="WP_259087618.1">
    <property type="nucleotide sequence ID" value="NZ_BAAAZC010000019.1"/>
</dbReference>
<dbReference type="EMBL" id="BAAAZC010000019">
    <property type="protein sequence ID" value="GAA3975366.1"/>
    <property type="molecule type" value="Genomic_DNA"/>
</dbReference>
<protein>
    <recommendedName>
        <fullName evidence="1">DUF5672 domain-containing protein</fullName>
    </recommendedName>
</protein>
<accession>A0ABP7Q2S5</accession>
<evidence type="ECO:0000313" key="3">
    <source>
        <dbReference type="Proteomes" id="UP001500742"/>
    </source>
</evidence>
<reference evidence="3" key="1">
    <citation type="journal article" date="2019" name="Int. J. Syst. Evol. Microbiol.">
        <title>The Global Catalogue of Microorganisms (GCM) 10K type strain sequencing project: providing services to taxonomists for standard genome sequencing and annotation.</title>
        <authorList>
            <consortium name="The Broad Institute Genomics Platform"/>
            <consortium name="The Broad Institute Genome Sequencing Center for Infectious Disease"/>
            <person name="Wu L."/>
            <person name="Ma J."/>
        </authorList>
    </citation>
    <scope>NUCLEOTIDE SEQUENCE [LARGE SCALE GENOMIC DNA]</scope>
    <source>
        <strain evidence="3">JCM 16601</strain>
    </source>
</reference>
<dbReference type="InterPro" id="IPR043729">
    <property type="entry name" value="DUF5672"/>
</dbReference>
<dbReference type="Pfam" id="PF18922">
    <property type="entry name" value="DUF5672"/>
    <property type="match status" value="1"/>
</dbReference>
<comment type="caution">
    <text evidence="2">The sequence shown here is derived from an EMBL/GenBank/DDBJ whole genome shotgun (WGS) entry which is preliminary data.</text>
</comment>
<sequence>MISNPAAVIIPIYKLLPDKNEVLSMNQCFRVLSRYDIIFIAPETLDIAFYSNECNQHGINFREVRFADRYFSGIAGYNQLMLSPALYKSFIQYKYLLIYQLDAYVFKDDLLHWCRQGYDFIGAPAIPHENKPNEIQFLKRYSRWVKRVNKILGTNHQISNVGNGGFSLRNTKSCYRLLKLLQSKIKVWGTNNEDGFFKYWGNILHPVFRLPSDEVALHFSVEQSPAESLRKLQGVLPFGCHAFEKNEPEIWQHYIKGLHDSMEQSPYKN</sequence>
<evidence type="ECO:0000259" key="1">
    <source>
        <dbReference type="Pfam" id="PF18922"/>
    </source>
</evidence>
<dbReference type="Proteomes" id="UP001500742">
    <property type="component" value="Unassembled WGS sequence"/>
</dbReference>
<evidence type="ECO:0000313" key="2">
    <source>
        <dbReference type="EMBL" id="GAA3975366.1"/>
    </source>
</evidence>
<keyword evidence="3" id="KW-1185">Reference proteome</keyword>
<gene>
    <name evidence="2" type="ORF">GCM10022210_27280</name>
</gene>
<organism evidence="2 3">
    <name type="scientific">Mucilaginibacter dorajii</name>
    <dbReference type="NCBI Taxonomy" id="692994"/>
    <lineage>
        <taxon>Bacteria</taxon>
        <taxon>Pseudomonadati</taxon>
        <taxon>Bacteroidota</taxon>
        <taxon>Sphingobacteriia</taxon>
        <taxon>Sphingobacteriales</taxon>
        <taxon>Sphingobacteriaceae</taxon>
        <taxon>Mucilaginibacter</taxon>
    </lineage>
</organism>
<proteinExistence type="predicted"/>
<name>A0ABP7Q2S5_9SPHI</name>
<feature type="domain" description="DUF5672" evidence="1">
    <location>
        <begin position="63"/>
        <end position="241"/>
    </location>
</feature>